<evidence type="ECO:0000259" key="1">
    <source>
        <dbReference type="Pfam" id="PF00078"/>
    </source>
</evidence>
<dbReference type="Pfam" id="PF00078">
    <property type="entry name" value="RVT_1"/>
    <property type="match status" value="1"/>
</dbReference>
<dbReference type="PANTHER" id="PTHR37984:SF5">
    <property type="entry name" value="PROTEIN NYNRIN-LIKE"/>
    <property type="match status" value="1"/>
</dbReference>
<feature type="domain" description="Reverse transcriptase" evidence="1">
    <location>
        <begin position="23"/>
        <end position="177"/>
    </location>
</feature>
<sequence>MITHDIWEQVTTSSAWALNLVTVPKPDGRIRITTDFSPPNNFVVPEHHPLPRINNLYMQLQGPRMFTKLDLSKGYFHILLAPESCPLTSTIKPYDLFQYKRLPMGLMDAASVFQPLVLQTLEGCEGCFSYLNNILVFSSMATQLNGRVRALLQCLSDKDFRLNVAKCQFAITNVPFLRHLISSTGIKPDPKSLDAIPNVRIPQSIIDIRSFLGSISWLHEFWPHLPDHAEPLQQLTVRLRKSSLNGVMNVQPHLTS</sequence>
<organism evidence="2 3">
    <name type="scientific">Romanomermis culicivorax</name>
    <name type="common">Nematode worm</name>
    <dbReference type="NCBI Taxonomy" id="13658"/>
    <lineage>
        <taxon>Eukaryota</taxon>
        <taxon>Metazoa</taxon>
        <taxon>Ecdysozoa</taxon>
        <taxon>Nematoda</taxon>
        <taxon>Enoplea</taxon>
        <taxon>Dorylaimia</taxon>
        <taxon>Mermithida</taxon>
        <taxon>Mermithoidea</taxon>
        <taxon>Mermithidae</taxon>
        <taxon>Romanomermis</taxon>
    </lineage>
</organism>
<dbReference type="SUPFAM" id="SSF56672">
    <property type="entry name" value="DNA/RNA polymerases"/>
    <property type="match status" value="1"/>
</dbReference>
<dbReference type="CDD" id="cd01647">
    <property type="entry name" value="RT_LTR"/>
    <property type="match status" value="1"/>
</dbReference>
<evidence type="ECO:0000313" key="3">
    <source>
        <dbReference type="WBParaSite" id="nRc.2.0.1.t29947-RA"/>
    </source>
</evidence>
<dbReference type="Gene3D" id="3.10.10.10">
    <property type="entry name" value="HIV Type 1 Reverse Transcriptase, subunit A, domain 1"/>
    <property type="match status" value="1"/>
</dbReference>
<dbReference type="OMA" id="TKHINAT"/>
<dbReference type="WBParaSite" id="nRc.2.0.1.t29947-RA">
    <property type="protein sequence ID" value="nRc.2.0.1.t29947-RA"/>
    <property type="gene ID" value="nRc.2.0.1.g29947"/>
</dbReference>
<dbReference type="InterPro" id="IPR043128">
    <property type="entry name" value="Rev_trsase/Diguanyl_cyclase"/>
</dbReference>
<name>A0A915JW31_ROMCU</name>
<dbReference type="Gene3D" id="3.30.70.270">
    <property type="match status" value="2"/>
</dbReference>
<proteinExistence type="predicted"/>
<dbReference type="InterPro" id="IPR050951">
    <property type="entry name" value="Retrovirus_Pol_polyprotein"/>
</dbReference>
<dbReference type="Proteomes" id="UP000887565">
    <property type="component" value="Unplaced"/>
</dbReference>
<evidence type="ECO:0000313" key="2">
    <source>
        <dbReference type="Proteomes" id="UP000887565"/>
    </source>
</evidence>
<dbReference type="AlphaFoldDB" id="A0A915JW31"/>
<dbReference type="PANTHER" id="PTHR37984">
    <property type="entry name" value="PROTEIN CBG26694"/>
    <property type="match status" value="1"/>
</dbReference>
<keyword evidence="2" id="KW-1185">Reference proteome</keyword>
<protein>
    <submittedName>
        <fullName evidence="3">Reverse transcriptase domain-containing protein</fullName>
    </submittedName>
</protein>
<dbReference type="InterPro" id="IPR000477">
    <property type="entry name" value="RT_dom"/>
</dbReference>
<reference evidence="3" key="1">
    <citation type="submission" date="2022-11" db="UniProtKB">
        <authorList>
            <consortium name="WormBaseParasite"/>
        </authorList>
    </citation>
    <scope>IDENTIFICATION</scope>
</reference>
<accession>A0A915JW31</accession>
<dbReference type="InterPro" id="IPR043502">
    <property type="entry name" value="DNA/RNA_pol_sf"/>
</dbReference>